<evidence type="ECO:0000259" key="1">
    <source>
        <dbReference type="SMART" id="SM00060"/>
    </source>
</evidence>
<feature type="domain" description="Fibronectin type-III" evidence="1">
    <location>
        <begin position="615"/>
        <end position="692"/>
    </location>
</feature>
<keyword evidence="3" id="KW-1185">Reference proteome</keyword>
<sequence length="919" mass="101686">MLLRILLVLLTVLPLVLTGTHNRAGEIIVEAEGDCNNVNDQLRVCATIITYTETAQTEVDRDSLEIIWGDGTREMIGRTEIIPTSTPGIQRNEYRMCHRYPSFGRYVLSFQDVNRVRNVRNIGAQSVNIPFSVFTSYSLVNPIVNGCNTSPQLSQEPIDNACIGSVWTHNPGAFDVDGDSLAFEFTTPTFAPRAPIPSYVLPNQINGATGSLEINPRTGQITWDSPGIPGEYNLAFMVKSFRNGIPLDTLVRDMQVFVDDCSNDPPVIEIDREEICVVAGEVVEFDVVATAPLSDTEQEIFLTASGRPFDLADNPATFTPVNANPPAYEPDPLRRRFRWQTTCNDISNQEYFIVLRAVDDGPPRPSGLATLRSVSIRVVPPPPEDVRAAVEDEEITINWESPYACEDNANPDFLGFTVWRREGSNSFVPDTCETGLAGRGYTQISDGEVSDLADGRYFFIDDDVERGRTYCYRVVAVMARITQSTGFIFEEFESIPSQEVCVQLARDIPLLTKVDVLSTGATDGQIDVCWVLPDPLSLDTLQNPGPYRYVLSRAVGQTTEPGAFSEIATYTSPFFGDAVDTCYTDQNLDTEANAYSYRIELFVNNENEPLGEAQPASSVRLGGSPTDRAVDLTWTEQVPWTNESYDVFRRLPGATTYDSLTTVSEASFRDSELVNGETYCYFVRARGSYNVDDIPSPLLNRSQEFCLVPIDNVSPCPPQLMVESVCDRGVDCTVDENLFNIIEWVPSGEVCGDDDVVTYRIYFTADSSAAPALVAQVESTDILRFDHTPPDGIVGCYTITAVDANGNESLPSNQVCVTNCPIYDLPNAFTPNGDGDNDFFVPRGLCFIERVEFKIFNRWGQLVFETQDPGIRWNGENLAGESLPSGTYYYVGTVFERRLDGVAASEEPVSGYIELITGR</sequence>
<dbReference type="InterPro" id="IPR036116">
    <property type="entry name" value="FN3_sf"/>
</dbReference>
<organism evidence="2 3">
    <name type="scientific">Neolewinella xylanilytica</name>
    <dbReference type="NCBI Taxonomy" id="1514080"/>
    <lineage>
        <taxon>Bacteria</taxon>
        <taxon>Pseudomonadati</taxon>
        <taxon>Bacteroidota</taxon>
        <taxon>Saprospiria</taxon>
        <taxon>Saprospirales</taxon>
        <taxon>Lewinellaceae</taxon>
        <taxon>Neolewinella</taxon>
    </lineage>
</organism>
<evidence type="ECO:0000313" key="3">
    <source>
        <dbReference type="Proteomes" id="UP000237662"/>
    </source>
</evidence>
<feature type="domain" description="Fibronectin type-III" evidence="1">
    <location>
        <begin position="380"/>
        <end position="484"/>
    </location>
</feature>
<dbReference type="AlphaFoldDB" id="A0A2S6I3U7"/>
<reference evidence="2 3" key="1">
    <citation type="submission" date="2018-02" db="EMBL/GenBank/DDBJ databases">
        <title>Genomic Encyclopedia of Archaeal and Bacterial Type Strains, Phase II (KMG-II): from individual species to whole genera.</title>
        <authorList>
            <person name="Goeker M."/>
        </authorList>
    </citation>
    <scope>NUCLEOTIDE SEQUENCE [LARGE SCALE GENOMIC DNA]</scope>
    <source>
        <strain evidence="2 3">DSM 29526</strain>
    </source>
</reference>
<dbReference type="Gene3D" id="2.60.40.10">
    <property type="entry name" value="Immunoglobulins"/>
    <property type="match status" value="3"/>
</dbReference>
<proteinExistence type="predicted"/>
<name>A0A2S6I3U7_9BACT</name>
<dbReference type="Proteomes" id="UP000237662">
    <property type="component" value="Unassembled WGS sequence"/>
</dbReference>
<gene>
    <name evidence="2" type="ORF">CLV84_2765</name>
</gene>
<dbReference type="SMART" id="SM00060">
    <property type="entry name" value="FN3"/>
    <property type="match status" value="2"/>
</dbReference>
<dbReference type="InterPro" id="IPR003961">
    <property type="entry name" value="FN3_dom"/>
</dbReference>
<dbReference type="SUPFAM" id="SSF49265">
    <property type="entry name" value="Fibronectin type III"/>
    <property type="match status" value="2"/>
</dbReference>
<accession>A0A2S6I3U7</accession>
<dbReference type="NCBIfam" id="TIGR04131">
    <property type="entry name" value="Bac_Flav_CTERM"/>
    <property type="match status" value="1"/>
</dbReference>
<dbReference type="InterPro" id="IPR013783">
    <property type="entry name" value="Ig-like_fold"/>
</dbReference>
<evidence type="ECO:0000313" key="2">
    <source>
        <dbReference type="EMBL" id="PPK85858.1"/>
    </source>
</evidence>
<comment type="caution">
    <text evidence="2">The sequence shown here is derived from an EMBL/GenBank/DDBJ whole genome shotgun (WGS) entry which is preliminary data.</text>
</comment>
<dbReference type="EMBL" id="PTJC01000006">
    <property type="protein sequence ID" value="PPK85858.1"/>
    <property type="molecule type" value="Genomic_DNA"/>
</dbReference>
<dbReference type="InterPro" id="IPR026341">
    <property type="entry name" value="T9SS_type_B"/>
</dbReference>
<dbReference type="Pfam" id="PF13585">
    <property type="entry name" value="CHU_C"/>
    <property type="match status" value="1"/>
</dbReference>
<protein>
    <submittedName>
        <fullName evidence="2">Gliding motility-associated-like protein</fullName>
    </submittedName>
</protein>